<gene>
    <name evidence="2" type="ORF">BRADI_5g08945v3</name>
</gene>
<organism evidence="2">
    <name type="scientific">Brachypodium distachyon</name>
    <name type="common">Purple false brome</name>
    <name type="synonym">Trachynia distachya</name>
    <dbReference type="NCBI Taxonomy" id="15368"/>
    <lineage>
        <taxon>Eukaryota</taxon>
        <taxon>Viridiplantae</taxon>
        <taxon>Streptophyta</taxon>
        <taxon>Embryophyta</taxon>
        <taxon>Tracheophyta</taxon>
        <taxon>Spermatophyta</taxon>
        <taxon>Magnoliopsida</taxon>
        <taxon>Liliopsida</taxon>
        <taxon>Poales</taxon>
        <taxon>Poaceae</taxon>
        <taxon>BOP clade</taxon>
        <taxon>Pooideae</taxon>
        <taxon>Stipodae</taxon>
        <taxon>Brachypodieae</taxon>
        <taxon>Brachypodium</taxon>
    </lineage>
</organism>
<keyword evidence="4" id="KW-1185">Reference proteome</keyword>
<evidence type="ECO:0000313" key="3">
    <source>
        <dbReference type="EnsemblPlants" id="KQJ82435"/>
    </source>
</evidence>
<dbReference type="Proteomes" id="UP000008810">
    <property type="component" value="Chromosome 5"/>
</dbReference>
<keyword evidence="1" id="KW-0812">Transmembrane</keyword>
<feature type="transmembrane region" description="Helical" evidence="1">
    <location>
        <begin position="33"/>
        <end position="52"/>
    </location>
</feature>
<evidence type="ECO:0000313" key="2">
    <source>
        <dbReference type="EMBL" id="KQJ82435.1"/>
    </source>
</evidence>
<dbReference type="Gramene" id="KQJ82435">
    <property type="protein sequence ID" value="KQJ82435"/>
    <property type="gene ID" value="BRADI_5g08945v3"/>
</dbReference>
<reference evidence="3" key="3">
    <citation type="submission" date="2018-08" db="UniProtKB">
        <authorList>
            <consortium name="EnsemblPlants"/>
        </authorList>
    </citation>
    <scope>IDENTIFICATION</scope>
    <source>
        <strain evidence="3">cv. Bd21</strain>
    </source>
</reference>
<dbReference type="InParanoid" id="A0A0Q3H2T8"/>
<evidence type="ECO:0000313" key="4">
    <source>
        <dbReference type="Proteomes" id="UP000008810"/>
    </source>
</evidence>
<proteinExistence type="predicted"/>
<protein>
    <submittedName>
        <fullName evidence="2 3">Uncharacterized protein</fullName>
    </submittedName>
</protein>
<keyword evidence="1" id="KW-1133">Transmembrane helix</keyword>
<reference evidence="2" key="2">
    <citation type="submission" date="2017-06" db="EMBL/GenBank/DDBJ databases">
        <title>WGS assembly of Brachypodium distachyon.</title>
        <authorList>
            <consortium name="The International Brachypodium Initiative"/>
            <person name="Lucas S."/>
            <person name="Harmon-Smith M."/>
            <person name="Lail K."/>
            <person name="Tice H."/>
            <person name="Grimwood J."/>
            <person name="Bruce D."/>
            <person name="Barry K."/>
            <person name="Shu S."/>
            <person name="Lindquist E."/>
            <person name="Wang M."/>
            <person name="Pitluck S."/>
            <person name="Vogel J.P."/>
            <person name="Garvin D.F."/>
            <person name="Mockler T.C."/>
            <person name="Schmutz J."/>
            <person name="Rokhsar D."/>
            <person name="Bevan M.W."/>
        </authorList>
    </citation>
    <scope>NUCLEOTIDE SEQUENCE</scope>
    <source>
        <strain evidence="2">Bd21</strain>
    </source>
</reference>
<dbReference type="EMBL" id="CM000884">
    <property type="protein sequence ID" value="KQJ82435.1"/>
    <property type="molecule type" value="Genomic_DNA"/>
</dbReference>
<accession>A0A0Q3H2T8</accession>
<reference evidence="2 3" key="1">
    <citation type="journal article" date="2010" name="Nature">
        <title>Genome sequencing and analysis of the model grass Brachypodium distachyon.</title>
        <authorList>
            <consortium name="International Brachypodium Initiative"/>
        </authorList>
    </citation>
    <scope>NUCLEOTIDE SEQUENCE [LARGE SCALE GENOMIC DNA]</scope>
    <source>
        <strain evidence="2 3">Bd21</strain>
    </source>
</reference>
<dbReference type="EnsemblPlants" id="KQJ82435">
    <property type="protein sequence ID" value="KQJ82435"/>
    <property type="gene ID" value="BRADI_5g08945v3"/>
</dbReference>
<evidence type="ECO:0000256" key="1">
    <source>
        <dbReference type="SAM" id="Phobius"/>
    </source>
</evidence>
<name>A0A0Q3H2T8_BRADI</name>
<dbReference type="AlphaFoldDB" id="A0A0Q3H2T8"/>
<feature type="transmembrane region" description="Helical" evidence="1">
    <location>
        <begin position="58"/>
        <end position="77"/>
    </location>
</feature>
<sequence>MVNLRRRFARCLRSSFAPPIPVISRRFYPSPTMFLWLGSSLNFLGLIGGSAVAETAEARWVVLSFCFVGGGGGLDLVRIRKYRRGEGSVLGDGVACGQLLPLFLPGRVERWSGHSLLVSGFVR</sequence>
<keyword evidence="1" id="KW-0472">Membrane</keyword>